<protein>
    <submittedName>
        <fullName evidence="1">Uncharacterized protein</fullName>
    </submittedName>
</protein>
<dbReference type="Proteomes" id="UP000324705">
    <property type="component" value="Chromosome 1B"/>
</dbReference>
<proteinExistence type="predicted"/>
<evidence type="ECO:0000313" key="2">
    <source>
        <dbReference type="Proteomes" id="UP000324705"/>
    </source>
</evidence>
<sequence length="178" mass="19233">MVLTSHTAPSCWASSIGTGQPTDVFHIIKSSKNIMPLWGFELENATNPQGPSREFLLRVAARPPDPARSPISDGGYAGRKRGGRGAWSFVYNPASSWLSLPVVESGVMPWRSAPPAHASCARWLAVSFIMVVAVRCCVQSERATPATPSISSSSSLCWWGAAACLLPLLPPWRRMERG</sequence>
<accession>A0A9R0QXY6</accession>
<dbReference type="EMBL" id="LT934112">
    <property type="protein sequence ID" value="VAH18830.1"/>
    <property type="molecule type" value="Genomic_DNA"/>
</dbReference>
<evidence type="ECO:0000313" key="1">
    <source>
        <dbReference type="EMBL" id="VAH18830.1"/>
    </source>
</evidence>
<name>A0A9R0QXY6_TRITD</name>
<reference evidence="1 2" key="1">
    <citation type="submission" date="2017-09" db="EMBL/GenBank/DDBJ databases">
        <authorList>
            <consortium name="International Durum Wheat Genome Sequencing Consortium (IDWGSC)"/>
            <person name="Milanesi L."/>
        </authorList>
    </citation>
    <scope>NUCLEOTIDE SEQUENCE [LARGE SCALE GENOMIC DNA]</scope>
    <source>
        <strain evidence="2">cv. Svevo</strain>
    </source>
</reference>
<gene>
    <name evidence="1" type="ORF">TRITD_1Bv1G143950</name>
</gene>
<dbReference type="Gramene" id="TRITD1Bv1G143950.1">
    <property type="protein sequence ID" value="TRITD1Bv1G143950.1"/>
    <property type="gene ID" value="TRITD1Bv1G143950"/>
</dbReference>
<dbReference type="AlphaFoldDB" id="A0A9R0QXY6"/>
<organism evidence="1 2">
    <name type="scientific">Triticum turgidum subsp. durum</name>
    <name type="common">Durum wheat</name>
    <name type="synonym">Triticum durum</name>
    <dbReference type="NCBI Taxonomy" id="4567"/>
    <lineage>
        <taxon>Eukaryota</taxon>
        <taxon>Viridiplantae</taxon>
        <taxon>Streptophyta</taxon>
        <taxon>Embryophyta</taxon>
        <taxon>Tracheophyta</taxon>
        <taxon>Spermatophyta</taxon>
        <taxon>Magnoliopsida</taxon>
        <taxon>Liliopsida</taxon>
        <taxon>Poales</taxon>
        <taxon>Poaceae</taxon>
        <taxon>BOP clade</taxon>
        <taxon>Pooideae</taxon>
        <taxon>Triticodae</taxon>
        <taxon>Triticeae</taxon>
        <taxon>Triticinae</taxon>
        <taxon>Triticum</taxon>
    </lineage>
</organism>
<keyword evidence="2" id="KW-1185">Reference proteome</keyword>